<keyword evidence="3" id="KW-0677">Repeat</keyword>
<dbReference type="GO" id="GO:0008374">
    <property type="term" value="F:O-acyltransferase activity"/>
    <property type="evidence" value="ECO:0007669"/>
    <property type="project" value="TreeGrafter"/>
</dbReference>
<dbReference type="Pfam" id="PF00132">
    <property type="entry name" value="Hexapep"/>
    <property type="match status" value="1"/>
</dbReference>
<dbReference type="InterPro" id="IPR001451">
    <property type="entry name" value="Hexapep"/>
</dbReference>
<keyword evidence="4" id="KW-0012">Acyltransferase</keyword>
<dbReference type="RefSeq" id="WP_039713307.1">
    <property type="nucleotide sequence ID" value="NZ_JTJC03000003.1"/>
</dbReference>
<dbReference type="EMBL" id="JTJC03000003">
    <property type="protein sequence ID" value="NHC35746.1"/>
    <property type="molecule type" value="Genomic_DNA"/>
</dbReference>
<name>A0A9X5I588_9CYAN</name>
<protein>
    <submittedName>
        <fullName evidence="4">Acyltransferase</fullName>
    </submittedName>
</protein>
<keyword evidence="5" id="KW-1185">Reference proteome</keyword>
<dbReference type="Proteomes" id="UP000031532">
    <property type="component" value="Unassembled WGS sequence"/>
</dbReference>
<dbReference type="InterPro" id="IPR051159">
    <property type="entry name" value="Hexapeptide_acetyltransf"/>
</dbReference>
<dbReference type="InterPro" id="IPR011004">
    <property type="entry name" value="Trimer_LpxA-like_sf"/>
</dbReference>
<accession>A0A9X5I588</accession>
<comment type="similarity">
    <text evidence="1">Belongs to the transferase hexapeptide repeat family.</text>
</comment>
<dbReference type="PROSITE" id="PS00101">
    <property type="entry name" value="HEXAPEP_TRANSFERASES"/>
    <property type="match status" value="1"/>
</dbReference>
<reference evidence="4 5" key="1">
    <citation type="journal article" date="2015" name="Genome Announc.">
        <title>Draft Genome Sequence of the Terrestrial Cyanobacterium Scytonema millei VB511283, Isolated from Eastern India.</title>
        <authorList>
            <person name="Sen D."/>
            <person name="Chandrababunaidu M.M."/>
            <person name="Singh D."/>
            <person name="Sanghi N."/>
            <person name="Ghorai A."/>
            <person name="Mishra G.P."/>
            <person name="Madduluri M."/>
            <person name="Adhikary S.P."/>
            <person name="Tripathy S."/>
        </authorList>
    </citation>
    <scope>NUCLEOTIDE SEQUENCE [LARGE SCALE GENOMIC DNA]</scope>
    <source>
        <strain evidence="4 5">VB511283</strain>
    </source>
</reference>
<comment type="caution">
    <text evidence="4">The sequence shown here is derived from an EMBL/GenBank/DDBJ whole genome shotgun (WGS) entry which is preliminary data.</text>
</comment>
<dbReference type="Gene3D" id="2.160.10.10">
    <property type="entry name" value="Hexapeptide repeat proteins"/>
    <property type="match status" value="1"/>
</dbReference>
<evidence type="ECO:0000256" key="2">
    <source>
        <dbReference type="ARBA" id="ARBA00022679"/>
    </source>
</evidence>
<keyword evidence="2" id="KW-0808">Transferase</keyword>
<dbReference type="GO" id="GO:0031470">
    <property type="term" value="C:carboxysome"/>
    <property type="evidence" value="ECO:0007669"/>
    <property type="project" value="UniProtKB-ARBA"/>
</dbReference>
<sequence length="188" mass="20120">MNSLWLAHDWFGRSLPPNVIIGDRSWLHSTYVFLHYRSQRPCGLRVGNDTGIYIDSFFDLGPCSEVEIGDYCTIAGAIIATNRRVTIGNFALISREVTIADTFAAMPARMSEDYRSTVPPTSIEIGNDAWIGTRAVLLQGACIGDGAIVGVGAVVDFEVPAHAIVAGNPARIVGSSKIGGSHARQGQS</sequence>
<dbReference type="GO" id="GO:0043886">
    <property type="term" value="F:structural constituent of carboxysome shell"/>
    <property type="evidence" value="ECO:0007669"/>
    <property type="project" value="UniProtKB-ARBA"/>
</dbReference>
<dbReference type="SUPFAM" id="SSF51161">
    <property type="entry name" value="Trimeric LpxA-like enzymes"/>
    <property type="match status" value="1"/>
</dbReference>
<organism evidence="4 5">
    <name type="scientific">Scytonema millei VB511283</name>
    <dbReference type="NCBI Taxonomy" id="1245923"/>
    <lineage>
        <taxon>Bacteria</taxon>
        <taxon>Bacillati</taxon>
        <taxon>Cyanobacteriota</taxon>
        <taxon>Cyanophyceae</taxon>
        <taxon>Nostocales</taxon>
        <taxon>Scytonemataceae</taxon>
        <taxon>Scytonema</taxon>
    </lineage>
</organism>
<proteinExistence type="inferred from homology"/>
<dbReference type="InterPro" id="IPR018357">
    <property type="entry name" value="Hexapep_transf_CS"/>
</dbReference>
<evidence type="ECO:0000313" key="4">
    <source>
        <dbReference type="EMBL" id="NHC35746.1"/>
    </source>
</evidence>
<dbReference type="AlphaFoldDB" id="A0A9X5I588"/>
<dbReference type="PANTHER" id="PTHR23416">
    <property type="entry name" value="SIALIC ACID SYNTHASE-RELATED"/>
    <property type="match status" value="1"/>
</dbReference>
<dbReference type="OrthoDB" id="9801697at2"/>
<evidence type="ECO:0000313" key="5">
    <source>
        <dbReference type="Proteomes" id="UP000031532"/>
    </source>
</evidence>
<evidence type="ECO:0000256" key="1">
    <source>
        <dbReference type="ARBA" id="ARBA00007274"/>
    </source>
</evidence>
<dbReference type="PANTHER" id="PTHR23416:SF23">
    <property type="entry name" value="ACETYLTRANSFERASE C18B11.09C-RELATED"/>
    <property type="match status" value="1"/>
</dbReference>
<dbReference type="GO" id="GO:0005829">
    <property type="term" value="C:cytosol"/>
    <property type="evidence" value="ECO:0007669"/>
    <property type="project" value="TreeGrafter"/>
</dbReference>
<dbReference type="CDD" id="cd04647">
    <property type="entry name" value="LbH_MAT_like"/>
    <property type="match status" value="1"/>
</dbReference>
<evidence type="ECO:0000256" key="3">
    <source>
        <dbReference type="ARBA" id="ARBA00022737"/>
    </source>
</evidence>
<gene>
    <name evidence="4" type="ORF">QH73_0013955</name>
</gene>